<sequence length="178" mass="19781">MSKALLIIDMQNFVIERIESGINYFPLNSIDNMEKLLNRFRHHQYPILHVRHQTVEEGSALHPSSSYCFPMTAFTEQANEPVFIKHTSSAFASTSLKDYIDHADISELIVIGAVAGYCVNSTVRMGADLGIKMTVVSDAVISFDIANANLLAEDILKVTIGLLDTEFAKIVNLTELTF</sequence>
<name>K8W7C2_9GAMM</name>
<dbReference type="Proteomes" id="UP000009336">
    <property type="component" value="Unassembled WGS sequence"/>
</dbReference>
<dbReference type="HOGENOM" id="CLU_068979_5_2_6"/>
<dbReference type="InterPro" id="IPR036380">
    <property type="entry name" value="Isochorismatase-like_sf"/>
</dbReference>
<dbReference type="InterPro" id="IPR000868">
    <property type="entry name" value="Isochorismatase-like_dom"/>
</dbReference>
<proteinExistence type="predicted"/>
<dbReference type="PANTHER" id="PTHR43540:SF1">
    <property type="entry name" value="ISOCHORISMATASE HYDROLASE"/>
    <property type="match status" value="1"/>
</dbReference>
<dbReference type="PATRIC" id="fig|1141662.3.peg.3776"/>
<evidence type="ECO:0000313" key="4">
    <source>
        <dbReference type="Proteomes" id="UP000009336"/>
    </source>
</evidence>
<dbReference type="RefSeq" id="WP_008913683.1">
    <property type="nucleotide sequence ID" value="NZ_KB233226.1"/>
</dbReference>
<feature type="domain" description="Isochorismatase-like" evidence="2">
    <location>
        <begin position="4"/>
        <end position="147"/>
    </location>
</feature>
<dbReference type="OrthoDB" id="1157330at2"/>
<accession>K8W7C2</accession>
<dbReference type="eggNOG" id="COG1335">
    <property type="taxonomic scope" value="Bacteria"/>
</dbReference>
<organism evidence="3 4">
    <name type="scientific">Providencia burhodogranariea DSM 19968</name>
    <dbReference type="NCBI Taxonomy" id="1141662"/>
    <lineage>
        <taxon>Bacteria</taxon>
        <taxon>Pseudomonadati</taxon>
        <taxon>Pseudomonadota</taxon>
        <taxon>Gammaproteobacteria</taxon>
        <taxon>Enterobacterales</taxon>
        <taxon>Morganellaceae</taxon>
        <taxon>Providencia</taxon>
    </lineage>
</organism>
<comment type="caution">
    <text evidence="3">The sequence shown here is derived from an EMBL/GenBank/DDBJ whole genome shotgun (WGS) entry which is preliminary data.</text>
</comment>
<reference evidence="3 4" key="1">
    <citation type="journal article" date="2012" name="BMC Genomics">
        <title>Comparative genomics of bacteria in the genus Providencia isolated from wild Drosophila melanogaster.</title>
        <authorList>
            <person name="Galac M.R."/>
            <person name="Lazzaro B.P."/>
        </authorList>
    </citation>
    <scope>NUCLEOTIDE SEQUENCE [LARGE SCALE GENOMIC DNA]</scope>
    <source>
        <strain evidence="3 4">DSM 19968</strain>
    </source>
</reference>
<dbReference type="GO" id="GO:0016787">
    <property type="term" value="F:hydrolase activity"/>
    <property type="evidence" value="ECO:0007669"/>
    <property type="project" value="UniProtKB-KW"/>
</dbReference>
<dbReference type="PANTHER" id="PTHR43540">
    <property type="entry name" value="PEROXYUREIDOACRYLATE/UREIDOACRYLATE AMIDOHYDROLASE-RELATED"/>
    <property type="match status" value="1"/>
</dbReference>
<dbReference type="Gene3D" id="3.40.50.850">
    <property type="entry name" value="Isochorismatase-like"/>
    <property type="match status" value="1"/>
</dbReference>
<dbReference type="STRING" id="1141662.OOA_18584"/>
<evidence type="ECO:0000256" key="1">
    <source>
        <dbReference type="ARBA" id="ARBA00022801"/>
    </source>
</evidence>
<dbReference type="EMBL" id="AKKL01000052">
    <property type="protein sequence ID" value="EKT53352.1"/>
    <property type="molecule type" value="Genomic_DNA"/>
</dbReference>
<dbReference type="SUPFAM" id="SSF52499">
    <property type="entry name" value="Isochorismatase-like hydrolases"/>
    <property type="match status" value="1"/>
</dbReference>
<dbReference type="AlphaFoldDB" id="K8W7C2"/>
<keyword evidence="1" id="KW-0378">Hydrolase</keyword>
<dbReference type="Pfam" id="PF00857">
    <property type="entry name" value="Isochorismatase"/>
    <property type="match status" value="1"/>
</dbReference>
<evidence type="ECO:0000259" key="2">
    <source>
        <dbReference type="Pfam" id="PF00857"/>
    </source>
</evidence>
<protein>
    <recommendedName>
        <fullName evidence="2">Isochorismatase-like domain-containing protein</fullName>
    </recommendedName>
</protein>
<keyword evidence="4" id="KW-1185">Reference proteome</keyword>
<gene>
    <name evidence="3" type="ORF">OOA_18584</name>
</gene>
<evidence type="ECO:0000313" key="3">
    <source>
        <dbReference type="EMBL" id="EKT53352.1"/>
    </source>
</evidence>
<dbReference type="InterPro" id="IPR050272">
    <property type="entry name" value="Isochorismatase-like_hydrls"/>
</dbReference>